<dbReference type="AlphaFoldDB" id="A0A644ZZG9"/>
<protein>
    <recommendedName>
        <fullName evidence="1">SHOCT domain-containing protein</fullName>
    </recommendedName>
</protein>
<proteinExistence type="predicted"/>
<feature type="domain" description="SHOCT" evidence="1">
    <location>
        <begin position="123"/>
        <end position="150"/>
    </location>
</feature>
<dbReference type="Pfam" id="PF09851">
    <property type="entry name" value="SHOCT"/>
    <property type="match status" value="1"/>
</dbReference>
<gene>
    <name evidence="2" type="ORF">SDC9_93064</name>
</gene>
<accession>A0A644ZZG9</accession>
<sequence length="151" mass="16849">MEEIQLQGTLGKTVTVVGNCIKIKPSRNSNNIKTILISNIVQVSIKKPSIIQGGFIHFQTITGNNANEGILGLNDVNKVISDPNAIIFNSKEKYKTALEIKEYIENYTSKIIGSDENNLSVADELIKFKKLLDEGIINQEEFEKQKSKLLK</sequence>
<dbReference type="EMBL" id="VSSQ01011245">
    <property type="protein sequence ID" value="MPM46365.1"/>
    <property type="molecule type" value="Genomic_DNA"/>
</dbReference>
<evidence type="ECO:0000313" key="2">
    <source>
        <dbReference type="EMBL" id="MPM46365.1"/>
    </source>
</evidence>
<dbReference type="InterPro" id="IPR018649">
    <property type="entry name" value="SHOCT"/>
</dbReference>
<organism evidence="2">
    <name type="scientific">bioreactor metagenome</name>
    <dbReference type="NCBI Taxonomy" id="1076179"/>
    <lineage>
        <taxon>unclassified sequences</taxon>
        <taxon>metagenomes</taxon>
        <taxon>ecological metagenomes</taxon>
    </lineage>
</organism>
<reference evidence="2" key="1">
    <citation type="submission" date="2019-08" db="EMBL/GenBank/DDBJ databases">
        <authorList>
            <person name="Kucharzyk K."/>
            <person name="Murdoch R.W."/>
            <person name="Higgins S."/>
            <person name="Loffler F."/>
        </authorList>
    </citation>
    <scope>NUCLEOTIDE SEQUENCE</scope>
</reference>
<evidence type="ECO:0000259" key="1">
    <source>
        <dbReference type="Pfam" id="PF09851"/>
    </source>
</evidence>
<comment type="caution">
    <text evidence="2">The sequence shown here is derived from an EMBL/GenBank/DDBJ whole genome shotgun (WGS) entry which is preliminary data.</text>
</comment>
<name>A0A644ZZG9_9ZZZZ</name>